<gene>
    <name evidence="2" type="ORF">J0A65_07805</name>
</gene>
<comment type="caution">
    <text evidence="2">The sequence shown here is derived from an EMBL/GenBank/DDBJ whole genome shotgun (WGS) entry which is preliminary data.</text>
</comment>
<dbReference type="Gene3D" id="3.40.50.450">
    <property type="match status" value="1"/>
</dbReference>
<keyword evidence="1" id="KW-0472">Membrane</keyword>
<keyword evidence="1" id="KW-0812">Transmembrane</keyword>
<evidence type="ECO:0000256" key="1">
    <source>
        <dbReference type="SAM" id="Phobius"/>
    </source>
</evidence>
<name>A0ABS3CT10_9ALTE</name>
<feature type="transmembrane region" description="Helical" evidence="1">
    <location>
        <begin position="346"/>
        <end position="370"/>
    </location>
</feature>
<dbReference type="RefSeq" id="WP_206593593.1">
    <property type="nucleotide sequence ID" value="NZ_JAFKCS010000005.1"/>
</dbReference>
<protein>
    <recommendedName>
        <fullName evidence="4">SMODS and SLOG-associating 2TM effector domain-containing protein</fullName>
    </recommendedName>
</protein>
<feature type="transmembrane region" description="Helical" evidence="1">
    <location>
        <begin position="323"/>
        <end position="340"/>
    </location>
</feature>
<evidence type="ECO:0000313" key="2">
    <source>
        <dbReference type="EMBL" id="MBN7819765.1"/>
    </source>
</evidence>
<reference evidence="2 3" key="1">
    <citation type="submission" date="2021-03" db="EMBL/GenBank/DDBJ databases">
        <title>novel species isolated from a fishpond in China.</title>
        <authorList>
            <person name="Lu H."/>
            <person name="Cai Z."/>
        </authorList>
    </citation>
    <scope>NUCLEOTIDE SEQUENCE [LARGE SCALE GENOMIC DNA]</scope>
    <source>
        <strain evidence="2 3">Y57</strain>
    </source>
</reference>
<evidence type="ECO:0000313" key="3">
    <source>
        <dbReference type="Proteomes" id="UP000663992"/>
    </source>
</evidence>
<keyword evidence="1" id="KW-1133">Transmembrane helix</keyword>
<sequence length="631" mass="70963">MPLLIGITGHRNAVLRDASGKADDSQIVQAIMTALKHWRAQVGEQTPIWLLTGMAAGPDLLAIDALEALMEGEPDWYTGNCDVIPVLPMPKEHFRADFADVEPAWQTKYDYYINKYDENHIVTAANMSDESLQRAYTDLSYGESRAQLYLNQGAFLSRYTNVLLTLWDGKDSDKVGGTADVVKLKCGMPGVSTDRVHPGLQPVGYFDGLPGGVLQHILVERTAENPALDLTSGLQHLNPDAEEQAPVYLSHSHPPAQASPLTLSLREEFIALVRQLKQFNGERMQGDCANDKLLEQGLDGRCGIFSKADKVAIKAQSRYRSQLLFFMAFAFLGLLAYETVSNLLNTLGGLLVIGAVLAVVLFSFIIILGAKMARLKWRYQLNRMVAESLRLRGYLNLADVPPSLPPMIPRRYRSSFPLVSQANALGEMVWWKKRETFQISYQGNLGHVKEQWIGGQASYLDSKLQTTRQSKIHWINKQPKLAMQIFNRTSYQLFIAAVILGAVMLLVHGWLLWQYPLEAYVHNINRCELNQLSNGFLPWLWCEWDTGVMLTVQFLVMLGGVIALWVELANYRSASAGFAHMQVFYERARFLLAQNLTKAQTDKLLTELAREAMQEHAEWNLSESESDLARR</sequence>
<keyword evidence="3" id="KW-1185">Reference proteome</keyword>
<organism evidence="2 3">
    <name type="scientific">Bowmanella yangjiangensis</name>
    <dbReference type="NCBI Taxonomy" id="2811230"/>
    <lineage>
        <taxon>Bacteria</taxon>
        <taxon>Pseudomonadati</taxon>
        <taxon>Pseudomonadota</taxon>
        <taxon>Gammaproteobacteria</taxon>
        <taxon>Alteromonadales</taxon>
        <taxon>Alteromonadaceae</taxon>
        <taxon>Bowmanella</taxon>
    </lineage>
</organism>
<accession>A0ABS3CT10</accession>
<evidence type="ECO:0008006" key="4">
    <source>
        <dbReference type="Google" id="ProtNLM"/>
    </source>
</evidence>
<proteinExistence type="predicted"/>
<dbReference type="Proteomes" id="UP000663992">
    <property type="component" value="Unassembled WGS sequence"/>
</dbReference>
<dbReference type="EMBL" id="JAFKCS010000005">
    <property type="protein sequence ID" value="MBN7819765.1"/>
    <property type="molecule type" value="Genomic_DNA"/>
</dbReference>
<feature type="transmembrane region" description="Helical" evidence="1">
    <location>
        <begin position="547"/>
        <end position="566"/>
    </location>
</feature>
<feature type="transmembrane region" description="Helical" evidence="1">
    <location>
        <begin position="493"/>
        <end position="513"/>
    </location>
</feature>